<feature type="domain" description="EamA" evidence="2">
    <location>
        <begin position="143"/>
        <end position="264"/>
    </location>
</feature>
<sequence>MLGAVALFAAMDAGLKSLSAHYPPLQVGAIRGLASFPLVLVWALSTASLRSLVRVHWPMHLLRGGLSVLMMACFVYGVARLPLTTAYAITFAAPLLVTALAGPVLGEHVGPRRWAAVGIGLLGVLVVLRPTGAGMMTAAGGAVLVAACCYAASFLTTRLLARRDSTQAMVLWMVLLLGVAAGLLAWPGWVPLQSAHGLQIGIVGVAGAGAQVLLTEAFRRGEASMIAPLEYSALLWGVLLDVALWGVLPDGITWIGAAIIVGSGLYVLYRERVAARAAAATPPP</sequence>
<keyword evidence="1" id="KW-0812">Transmembrane</keyword>
<keyword evidence="1" id="KW-1133">Transmembrane helix</keyword>
<accession>A0A4Q1JUG9</accession>
<feature type="domain" description="EamA" evidence="2">
    <location>
        <begin position="1"/>
        <end position="128"/>
    </location>
</feature>
<dbReference type="EMBL" id="SAWZ01000009">
    <property type="protein sequence ID" value="RXR02108.1"/>
    <property type="molecule type" value="Genomic_DNA"/>
</dbReference>
<protein>
    <submittedName>
        <fullName evidence="3">DMT family transporter</fullName>
    </submittedName>
</protein>
<evidence type="ECO:0000313" key="4">
    <source>
        <dbReference type="Proteomes" id="UP000289784"/>
    </source>
</evidence>
<feature type="transmembrane region" description="Helical" evidence="1">
    <location>
        <begin position="61"/>
        <end position="79"/>
    </location>
</feature>
<organism evidence="3 4">
    <name type="scientific">Pseudoxanthomonas composti</name>
    <dbReference type="NCBI Taxonomy" id="2137479"/>
    <lineage>
        <taxon>Bacteria</taxon>
        <taxon>Pseudomonadati</taxon>
        <taxon>Pseudomonadota</taxon>
        <taxon>Gammaproteobacteria</taxon>
        <taxon>Lysobacterales</taxon>
        <taxon>Lysobacteraceae</taxon>
        <taxon>Pseudoxanthomonas</taxon>
    </lineage>
</organism>
<dbReference type="PANTHER" id="PTHR22911">
    <property type="entry name" value="ACYL-MALONYL CONDENSING ENZYME-RELATED"/>
    <property type="match status" value="1"/>
</dbReference>
<keyword evidence="4" id="KW-1185">Reference proteome</keyword>
<dbReference type="Proteomes" id="UP000289784">
    <property type="component" value="Unassembled WGS sequence"/>
</dbReference>
<feature type="transmembrane region" description="Helical" evidence="1">
    <location>
        <begin position="195"/>
        <end position="214"/>
    </location>
</feature>
<feature type="transmembrane region" description="Helical" evidence="1">
    <location>
        <begin position="114"/>
        <end position="132"/>
    </location>
</feature>
<keyword evidence="1" id="KW-0472">Membrane</keyword>
<feature type="transmembrane region" description="Helical" evidence="1">
    <location>
        <begin position="169"/>
        <end position="189"/>
    </location>
</feature>
<dbReference type="InterPro" id="IPR037185">
    <property type="entry name" value="EmrE-like"/>
</dbReference>
<dbReference type="Gene3D" id="1.10.3730.20">
    <property type="match status" value="1"/>
</dbReference>
<proteinExistence type="predicted"/>
<feature type="transmembrane region" description="Helical" evidence="1">
    <location>
        <begin position="138"/>
        <end position="157"/>
    </location>
</feature>
<dbReference type="GO" id="GO:0016020">
    <property type="term" value="C:membrane"/>
    <property type="evidence" value="ECO:0007669"/>
    <property type="project" value="InterPro"/>
</dbReference>
<reference evidence="3 4" key="1">
    <citation type="submission" date="2019-01" db="EMBL/GenBank/DDBJ databases">
        <title>Pseudoxanthomonas composti sp. nov., isolated from compost.</title>
        <authorList>
            <person name="Yang G."/>
        </authorList>
    </citation>
    <scope>NUCLEOTIDE SEQUENCE [LARGE SCALE GENOMIC DNA]</scope>
    <source>
        <strain evidence="3 4">GSS15</strain>
    </source>
</reference>
<comment type="caution">
    <text evidence="3">The sequence shown here is derived from an EMBL/GenBank/DDBJ whole genome shotgun (WGS) entry which is preliminary data.</text>
</comment>
<evidence type="ECO:0000259" key="2">
    <source>
        <dbReference type="Pfam" id="PF00892"/>
    </source>
</evidence>
<feature type="transmembrane region" description="Helical" evidence="1">
    <location>
        <begin position="226"/>
        <end position="245"/>
    </location>
</feature>
<evidence type="ECO:0000313" key="3">
    <source>
        <dbReference type="EMBL" id="RXR02108.1"/>
    </source>
</evidence>
<gene>
    <name evidence="3" type="ORF">EPA99_15390</name>
</gene>
<evidence type="ECO:0000256" key="1">
    <source>
        <dbReference type="SAM" id="Phobius"/>
    </source>
</evidence>
<feature type="transmembrane region" description="Helical" evidence="1">
    <location>
        <begin position="85"/>
        <end position="105"/>
    </location>
</feature>
<feature type="transmembrane region" description="Helical" evidence="1">
    <location>
        <begin position="251"/>
        <end position="269"/>
    </location>
</feature>
<dbReference type="SUPFAM" id="SSF103481">
    <property type="entry name" value="Multidrug resistance efflux transporter EmrE"/>
    <property type="match status" value="2"/>
</dbReference>
<dbReference type="InterPro" id="IPR000620">
    <property type="entry name" value="EamA_dom"/>
</dbReference>
<dbReference type="Pfam" id="PF00892">
    <property type="entry name" value="EamA"/>
    <property type="match status" value="2"/>
</dbReference>
<dbReference type="PANTHER" id="PTHR22911:SF103">
    <property type="entry name" value="BLR2811 PROTEIN"/>
    <property type="match status" value="1"/>
</dbReference>
<dbReference type="AlphaFoldDB" id="A0A4Q1JUG9"/>
<feature type="transmembrane region" description="Helical" evidence="1">
    <location>
        <begin position="29"/>
        <end position="49"/>
    </location>
</feature>
<dbReference type="OrthoDB" id="148351at2"/>
<name>A0A4Q1JUG9_9GAMM</name>